<accession>A0ABR3IVV8</accession>
<feature type="compositionally biased region" description="Low complexity" evidence="1">
    <location>
        <begin position="79"/>
        <end position="102"/>
    </location>
</feature>
<dbReference type="Proteomes" id="UP001556367">
    <property type="component" value="Unassembled WGS sequence"/>
</dbReference>
<feature type="domain" description="MAT1 centre" evidence="2">
    <location>
        <begin position="3"/>
        <end position="121"/>
    </location>
</feature>
<evidence type="ECO:0000313" key="3">
    <source>
        <dbReference type="EMBL" id="KAL0947351.1"/>
    </source>
</evidence>
<dbReference type="EMBL" id="JASNQZ010000015">
    <property type="protein sequence ID" value="KAL0947351.1"/>
    <property type="molecule type" value="Genomic_DNA"/>
</dbReference>
<reference evidence="4" key="1">
    <citation type="submission" date="2024-06" db="EMBL/GenBank/DDBJ databases">
        <title>Multi-omics analyses provide insights into the biosynthesis of the anticancer antibiotic pleurotin in Hohenbuehelia grisea.</title>
        <authorList>
            <person name="Weaver J.A."/>
            <person name="Alberti F."/>
        </authorList>
    </citation>
    <scope>NUCLEOTIDE SEQUENCE [LARGE SCALE GENOMIC DNA]</scope>
    <source>
        <strain evidence="4">T-177</strain>
    </source>
</reference>
<feature type="region of interest" description="Disordered" evidence="1">
    <location>
        <begin position="1"/>
        <end position="110"/>
    </location>
</feature>
<feature type="compositionally biased region" description="Basic and acidic residues" evidence="1">
    <location>
        <begin position="1"/>
        <end position="75"/>
    </location>
</feature>
<evidence type="ECO:0000259" key="2">
    <source>
        <dbReference type="Pfam" id="PF06391"/>
    </source>
</evidence>
<sequence length="185" mass="21173">MELNMQREEAYAQALKEQEEGERREREMRAQELRREEEEEREERAREKRQIIDRLETSEKDAHKVVAKSRAEALKRSTARASSAASTASAAATTRALRSRAAQNAIPDPPHVPIQDDYYAYEDAFVLKPGGYQDRMSEAVRRDREGIMRAGGYRVEEAWERAVRSAIAGLDIPVPESDPTKAWAW</sequence>
<evidence type="ECO:0000256" key="1">
    <source>
        <dbReference type="SAM" id="MobiDB-lite"/>
    </source>
</evidence>
<comment type="caution">
    <text evidence="3">The sequence shown here is derived from an EMBL/GenBank/DDBJ whole genome shotgun (WGS) entry which is preliminary data.</text>
</comment>
<evidence type="ECO:0000313" key="4">
    <source>
        <dbReference type="Proteomes" id="UP001556367"/>
    </source>
</evidence>
<gene>
    <name evidence="3" type="ORF">HGRIS_013468</name>
</gene>
<organism evidence="3 4">
    <name type="scientific">Hohenbuehelia grisea</name>
    <dbReference type="NCBI Taxonomy" id="104357"/>
    <lineage>
        <taxon>Eukaryota</taxon>
        <taxon>Fungi</taxon>
        <taxon>Dikarya</taxon>
        <taxon>Basidiomycota</taxon>
        <taxon>Agaricomycotina</taxon>
        <taxon>Agaricomycetes</taxon>
        <taxon>Agaricomycetidae</taxon>
        <taxon>Agaricales</taxon>
        <taxon>Pleurotineae</taxon>
        <taxon>Pleurotaceae</taxon>
        <taxon>Hohenbuehelia</taxon>
    </lineage>
</organism>
<dbReference type="InterPro" id="IPR015877">
    <property type="entry name" value="MAT1_centre"/>
</dbReference>
<proteinExistence type="predicted"/>
<protein>
    <recommendedName>
        <fullName evidence="2">MAT1 centre domain-containing protein</fullName>
    </recommendedName>
</protein>
<name>A0ABR3IVV8_9AGAR</name>
<dbReference type="Pfam" id="PF06391">
    <property type="entry name" value="MAT1"/>
    <property type="match status" value="1"/>
</dbReference>
<keyword evidence="4" id="KW-1185">Reference proteome</keyword>